<dbReference type="Proteomes" id="UP000035760">
    <property type="component" value="Unassembled WGS sequence"/>
</dbReference>
<comment type="caution">
    <text evidence="1">The sequence shown here is derived from an EMBL/GenBank/DDBJ whole genome shotgun (WGS) entry which is preliminary data.</text>
</comment>
<accession>W6ME55</accession>
<evidence type="ECO:0000313" key="2">
    <source>
        <dbReference type="Proteomes" id="UP000035760"/>
    </source>
</evidence>
<proteinExistence type="predicted"/>
<keyword evidence="2" id="KW-1185">Reference proteome</keyword>
<protein>
    <submittedName>
        <fullName evidence="1">Uncharacterized protein</fullName>
    </submittedName>
</protein>
<dbReference type="EMBL" id="CBTJ020000090">
    <property type="protein sequence ID" value="CDI04023.1"/>
    <property type="molecule type" value="Genomic_DNA"/>
</dbReference>
<reference evidence="1" key="2">
    <citation type="submission" date="2014-03" db="EMBL/GenBank/DDBJ databases">
        <title>Candidatus Competibacter-lineage genomes retrieved from metagenomes reveal functional metabolic diversity.</title>
        <authorList>
            <person name="McIlroy S.J."/>
            <person name="Albertsen M."/>
            <person name="Andresen E.K."/>
            <person name="Saunders A.M."/>
            <person name="Kristiansen R."/>
            <person name="Stokholm-Bjerregaard M."/>
            <person name="Nielsen K.L."/>
            <person name="Nielsen P.H."/>
        </authorList>
    </citation>
    <scope>NUCLEOTIDE SEQUENCE</scope>
    <source>
        <strain evidence="1">Run_A_D11</strain>
    </source>
</reference>
<evidence type="ECO:0000313" key="1">
    <source>
        <dbReference type="EMBL" id="CDI04023.1"/>
    </source>
</evidence>
<reference evidence="1" key="1">
    <citation type="submission" date="2013-07" db="EMBL/GenBank/DDBJ databases">
        <authorList>
            <person name="McIlroy S."/>
        </authorList>
    </citation>
    <scope>NUCLEOTIDE SEQUENCE [LARGE SCALE GENOMIC DNA]</scope>
    <source>
        <strain evidence="1">Run_A_D11</strain>
    </source>
</reference>
<organism evidence="1 2">
    <name type="scientific">Candidatus Competibacter denitrificans Run_A_D11</name>
    <dbReference type="NCBI Taxonomy" id="1400863"/>
    <lineage>
        <taxon>Bacteria</taxon>
        <taxon>Pseudomonadati</taxon>
        <taxon>Pseudomonadota</taxon>
        <taxon>Gammaproteobacteria</taxon>
        <taxon>Candidatus Competibacteraceae</taxon>
        <taxon>Candidatus Competibacter</taxon>
    </lineage>
</organism>
<gene>
    <name evidence="1" type="ORF">BN873_790004</name>
</gene>
<sequence length="69" mass="8017">MPKRVRNRHGQSPYQKFEVSDMMLKNWTARAVCPLLSSPHSLLLQGFRHDRSSSSVWVCHPRCSRRPVA</sequence>
<dbReference type="AlphaFoldDB" id="W6ME55"/>
<name>W6ME55_9GAMM</name>